<feature type="compositionally biased region" description="Basic and acidic residues" evidence="1">
    <location>
        <begin position="306"/>
        <end position="319"/>
    </location>
</feature>
<accession>U4LHY7</accession>
<reference evidence="2 3" key="1">
    <citation type="journal article" date="2013" name="PLoS Genet.">
        <title>The genome and development-dependent transcriptomes of Pyronema confluens: a window into fungal evolution.</title>
        <authorList>
            <person name="Traeger S."/>
            <person name="Altegoer F."/>
            <person name="Freitag M."/>
            <person name="Gabaldon T."/>
            <person name="Kempken F."/>
            <person name="Kumar A."/>
            <person name="Marcet-Houben M."/>
            <person name="Poggeler S."/>
            <person name="Stajich J.E."/>
            <person name="Nowrousian M."/>
        </authorList>
    </citation>
    <scope>NUCLEOTIDE SEQUENCE [LARGE SCALE GENOMIC DNA]</scope>
    <source>
        <strain evidence="3">CBS 100304</strain>
        <tissue evidence="2">Vegetative mycelium</tissue>
    </source>
</reference>
<gene>
    <name evidence="2" type="ORF">PCON_10887</name>
</gene>
<feature type="compositionally biased region" description="Polar residues" evidence="1">
    <location>
        <begin position="399"/>
        <end position="414"/>
    </location>
</feature>
<protein>
    <submittedName>
        <fullName evidence="2">Uncharacterized protein</fullName>
    </submittedName>
</protein>
<feature type="compositionally biased region" description="Low complexity" evidence="1">
    <location>
        <begin position="229"/>
        <end position="244"/>
    </location>
</feature>
<keyword evidence="3" id="KW-1185">Reference proteome</keyword>
<feature type="compositionally biased region" description="Basic and acidic residues" evidence="1">
    <location>
        <begin position="159"/>
        <end position="179"/>
    </location>
</feature>
<dbReference type="Proteomes" id="UP000018144">
    <property type="component" value="Unassembled WGS sequence"/>
</dbReference>
<feature type="region of interest" description="Disordered" evidence="1">
    <location>
        <begin position="306"/>
        <end position="354"/>
    </location>
</feature>
<evidence type="ECO:0000313" key="3">
    <source>
        <dbReference type="Proteomes" id="UP000018144"/>
    </source>
</evidence>
<feature type="region of interest" description="Disordered" evidence="1">
    <location>
        <begin position="213"/>
        <end position="292"/>
    </location>
</feature>
<feature type="compositionally biased region" description="Gly residues" evidence="1">
    <location>
        <begin position="460"/>
        <end position="469"/>
    </location>
</feature>
<sequence length="559" mass="62814">MSSEVHFPFSQVYSIHRIANPFEQLSVSGTPRRPNPPPGIEYHDSRVNIVLGRFSQSQDIHMWWALGDAESLKKIEARCRYWYATLLDSWEDERDIPPKLSQFIYDRLKRQKGMFMCFELDLDLARKKLARNGGVFVSNNKESDSEEEMVRVVLMKEKGKEKGKEGTEEKEEVEVKDGKDTEEEIQPTVKKALKLGKQSFSSIDDEYLWERPRPTAAPLPAPPAPAPQPSAAEAQAAQATITAAVNAERLRQSTFKAEQGPSYDPRHHPPRGRDRSRDRDRRRSRSRSRDRGRYRTWHRHDYVDLDRERKRSRSPDKNLKRSGSPPPRPKTPPKKYDDGYIHPSRMAPARTPSPDNVDMANMVIPVDSGMDEIHMSRYYGFLDHMNKKAEQGIAGAFSHMNSGNSNNSQHSYATTPPPGSAHNFNLKTRNSISNNPYEDDDGDDGGGFFGSGGVNISYGGGGGGGGGGPRISIGGYPMQQETSSESTKATKMERARHLSTICDWLSSNPKLMSMISIPANISYIDAQLLEKYKELGGPPFPEETRKKQNNYIVGEETGG</sequence>
<feature type="compositionally biased region" description="Pro residues" evidence="1">
    <location>
        <begin position="215"/>
        <end position="228"/>
    </location>
</feature>
<feature type="compositionally biased region" description="Polar residues" evidence="1">
    <location>
        <begin position="422"/>
        <end position="436"/>
    </location>
</feature>
<evidence type="ECO:0000313" key="2">
    <source>
        <dbReference type="EMBL" id="CCX31538.1"/>
    </source>
</evidence>
<organism evidence="2 3">
    <name type="scientific">Pyronema omphalodes (strain CBS 100304)</name>
    <name type="common">Pyronema confluens</name>
    <dbReference type="NCBI Taxonomy" id="1076935"/>
    <lineage>
        <taxon>Eukaryota</taxon>
        <taxon>Fungi</taxon>
        <taxon>Dikarya</taxon>
        <taxon>Ascomycota</taxon>
        <taxon>Pezizomycotina</taxon>
        <taxon>Pezizomycetes</taxon>
        <taxon>Pezizales</taxon>
        <taxon>Pyronemataceae</taxon>
        <taxon>Pyronema</taxon>
    </lineage>
</organism>
<feature type="region of interest" description="Disordered" evidence="1">
    <location>
        <begin position="460"/>
        <end position="486"/>
    </location>
</feature>
<name>U4LHY7_PYROM</name>
<dbReference type="OrthoDB" id="10647753at2759"/>
<dbReference type="AlphaFoldDB" id="U4LHY7"/>
<proteinExistence type="predicted"/>
<feature type="compositionally biased region" description="Basic and acidic residues" evidence="1">
    <location>
        <begin position="264"/>
        <end position="292"/>
    </location>
</feature>
<feature type="region of interest" description="Disordered" evidence="1">
    <location>
        <begin position="537"/>
        <end position="559"/>
    </location>
</feature>
<dbReference type="EMBL" id="HF935604">
    <property type="protein sequence ID" value="CCX31538.1"/>
    <property type="molecule type" value="Genomic_DNA"/>
</dbReference>
<feature type="region of interest" description="Disordered" evidence="1">
    <location>
        <begin position="159"/>
        <end position="184"/>
    </location>
</feature>
<feature type="region of interest" description="Disordered" evidence="1">
    <location>
        <begin position="398"/>
        <end position="448"/>
    </location>
</feature>
<evidence type="ECO:0000256" key="1">
    <source>
        <dbReference type="SAM" id="MobiDB-lite"/>
    </source>
</evidence>